<reference evidence="6 7" key="1">
    <citation type="submission" date="2020-08" db="EMBL/GenBank/DDBJ databases">
        <title>Genomic Encyclopedia of Type Strains, Phase IV (KMG-IV): sequencing the most valuable type-strain genomes for metagenomic binning, comparative biology and taxonomic classification.</title>
        <authorList>
            <person name="Goeker M."/>
        </authorList>
    </citation>
    <scope>NUCLEOTIDE SEQUENCE [LARGE SCALE GENOMIC DNA]</scope>
    <source>
        <strain evidence="6 7">DSM 23240</strain>
    </source>
</reference>
<dbReference type="Pfam" id="PF04610">
    <property type="entry name" value="TrbL"/>
    <property type="match status" value="1"/>
</dbReference>
<protein>
    <submittedName>
        <fullName evidence="6">Type IV secretion system protein VirB6</fullName>
    </submittedName>
</protein>
<dbReference type="InterPro" id="IPR007688">
    <property type="entry name" value="Conjugal_tfr_TrbL/VirB6"/>
</dbReference>
<keyword evidence="2 5" id="KW-0812">Transmembrane</keyword>
<proteinExistence type="predicted"/>
<dbReference type="RefSeq" id="WP_168053685.1">
    <property type="nucleotide sequence ID" value="NZ_JAAOZT010000003.1"/>
</dbReference>
<feature type="transmembrane region" description="Helical" evidence="5">
    <location>
        <begin position="201"/>
        <end position="219"/>
    </location>
</feature>
<evidence type="ECO:0000256" key="4">
    <source>
        <dbReference type="ARBA" id="ARBA00023136"/>
    </source>
</evidence>
<dbReference type="AlphaFoldDB" id="A0A840RUR8"/>
<comment type="subcellular location">
    <subcellularLocation>
        <location evidence="1">Membrane</location>
        <topology evidence="1">Multi-pass membrane protein</topology>
    </subcellularLocation>
</comment>
<keyword evidence="3 5" id="KW-1133">Transmembrane helix</keyword>
<evidence type="ECO:0000313" key="6">
    <source>
        <dbReference type="EMBL" id="MBB5201363.1"/>
    </source>
</evidence>
<feature type="transmembrane region" description="Helical" evidence="5">
    <location>
        <begin position="240"/>
        <end position="265"/>
    </location>
</feature>
<evidence type="ECO:0000256" key="5">
    <source>
        <dbReference type="SAM" id="Phobius"/>
    </source>
</evidence>
<keyword evidence="4 5" id="KW-0472">Membrane</keyword>
<feature type="transmembrane region" description="Helical" evidence="5">
    <location>
        <begin position="29"/>
        <end position="50"/>
    </location>
</feature>
<organism evidence="6 7">
    <name type="scientific">Glaciimonas immobilis</name>
    <dbReference type="NCBI Taxonomy" id="728004"/>
    <lineage>
        <taxon>Bacteria</taxon>
        <taxon>Pseudomonadati</taxon>
        <taxon>Pseudomonadota</taxon>
        <taxon>Betaproteobacteria</taxon>
        <taxon>Burkholderiales</taxon>
        <taxon>Oxalobacteraceae</taxon>
        <taxon>Glaciimonas</taxon>
    </lineage>
</organism>
<keyword evidence="7" id="KW-1185">Reference proteome</keyword>
<sequence length="336" mass="35525">MKMAIVYQDVIQFVDAACIEFVGQKVEVVASAIAPAAYALLSVYVIIWGLTSMRGMIQEPITDMAVRMLKIAFIFGVALNVATYSTYVIQNAWDAPQDLANAIGGNSSGTVSSLLDSLLMKGFIAGKQMYDKGGILSGDFGLYIAAFCTWGITLAVTAYTCFLLILSKVALALLISVGPLFILSLLFQSTANFFNSWIQQITNYGMVNVLIIAANAFVLKIFERFSGIAAQQQNGSIDQLIPMVASGIISCLVLAQITSIAAGLAGGVSMSSYGMGRLGLSVFSRPARDLASAGYRGGKQAAAAGTKKAARVGWSATGGRAYSAYKGRQRNSISSN</sequence>
<dbReference type="Proteomes" id="UP000571084">
    <property type="component" value="Unassembled WGS sequence"/>
</dbReference>
<accession>A0A840RUR8</accession>
<comment type="caution">
    <text evidence="6">The sequence shown here is derived from an EMBL/GenBank/DDBJ whole genome shotgun (WGS) entry which is preliminary data.</text>
</comment>
<feature type="transmembrane region" description="Helical" evidence="5">
    <location>
        <begin position="140"/>
        <end position="162"/>
    </location>
</feature>
<name>A0A840RUR8_9BURK</name>
<dbReference type="EMBL" id="JACHHQ010000007">
    <property type="protein sequence ID" value="MBB5201363.1"/>
    <property type="molecule type" value="Genomic_DNA"/>
</dbReference>
<feature type="transmembrane region" description="Helical" evidence="5">
    <location>
        <begin position="169"/>
        <end position="189"/>
    </location>
</feature>
<gene>
    <name evidence="6" type="ORF">HNR39_003216</name>
</gene>
<dbReference type="GO" id="GO:0016020">
    <property type="term" value="C:membrane"/>
    <property type="evidence" value="ECO:0007669"/>
    <property type="project" value="UniProtKB-SubCell"/>
</dbReference>
<feature type="transmembrane region" description="Helical" evidence="5">
    <location>
        <begin position="71"/>
        <end position="89"/>
    </location>
</feature>
<evidence type="ECO:0000313" key="7">
    <source>
        <dbReference type="Proteomes" id="UP000571084"/>
    </source>
</evidence>
<evidence type="ECO:0000256" key="1">
    <source>
        <dbReference type="ARBA" id="ARBA00004141"/>
    </source>
</evidence>
<dbReference type="GO" id="GO:0030255">
    <property type="term" value="P:protein secretion by the type IV secretion system"/>
    <property type="evidence" value="ECO:0007669"/>
    <property type="project" value="InterPro"/>
</dbReference>
<evidence type="ECO:0000256" key="3">
    <source>
        <dbReference type="ARBA" id="ARBA00022989"/>
    </source>
</evidence>
<evidence type="ECO:0000256" key="2">
    <source>
        <dbReference type="ARBA" id="ARBA00022692"/>
    </source>
</evidence>